<dbReference type="EMBL" id="JAUSZI010000002">
    <property type="protein sequence ID" value="MDQ1031865.1"/>
    <property type="molecule type" value="Genomic_DNA"/>
</dbReference>
<reference evidence="1 2" key="1">
    <citation type="submission" date="2023-07" db="EMBL/GenBank/DDBJ databases">
        <title>Comparative genomics of wheat-associated soil bacteria to identify genetic determinants of phenazine resistance.</title>
        <authorList>
            <person name="Mouncey N."/>
        </authorList>
    </citation>
    <scope>NUCLEOTIDE SEQUENCE [LARGE SCALE GENOMIC DNA]</scope>
    <source>
        <strain evidence="1 2">V2I4</strain>
    </source>
</reference>
<dbReference type="SUPFAM" id="SSF52309">
    <property type="entry name" value="N-(deoxy)ribosyltransferase-like"/>
    <property type="match status" value="1"/>
</dbReference>
<evidence type="ECO:0000313" key="2">
    <source>
        <dbReference type="Proteomes" id="UP001230328"/>
    </source>
</evidence>
<accession>A0ABU0T7S4</accession>
<protein>
    <submittedName>
        <fullName evidence="1">Uncharacterized protein</fullName>
    </submittedName>
</protein>
<name>A0ABU0T7S4_9ACTN</name>
<organism evidence="1 2">
    <name type="scientific">Streptomyces umbrinus</name>
    <dbReference type="NCBI Taxonomy" id="67370"/>
    <lineage>
        <taxon>Bacteria</taxon>
        <taxon>Bacillati</taxon>
        <taxon>Actinomycetota</taxon>
        <taxon>Actinomycetes</taxon>
        <taxon>Kitasatosporales</taxon>
        <taxon>Streptomycetaceae</taxon>
        <taxon>Streptomyces</taxon>
        <taxon>Streptomyces phaeochromogenes group</taxon>
    </lineage>
</organism>
<sequence length="170" mass="18749">MTTSFFLAGVMQGSRRDIDAADQSYRLLLRRMIERLRPSAVVHDPHELVLRRYGDRVTEIRGALAAATDAPVIVREHLDPEVLELLDVFHEMARLASASDICVVWLPGHEPSMGTAAEMYGAFQAGRTVVTITEMRYNVAVLSCSTVILPDLAAFSNWLAKDGDSLCTTS</sequence>
<proteinExistence type="predicted"/>
<keyword evidence="2" id="KW-1185">Reference proteome</keyword>
<comment type="caution">
    <text evidence="1">The sequence shown here is derived from an EMBL/GenBank/DDBJ whole genome shotgun (WGS) entry which is preliminary data.</text>
</comment>
<dbReference type="RefSeq" id="WP_307528291.1">
    <property type="nucleotide sequence ID" value="NZ_JAUSZI010000002.1"/>
</dbReference>
<gene>
    <name evidence="1" type="ORF">QF035_009447</name>
</gene>
<evidence type="ECO:0000313" key="1">
    <source>
        <dbReference type="EMBL" id="MDQ1031865.1"/>
    </source>
</evidence>
<dbReference type="Proteomes" id="UP001230328">
    <property type="component" value="Unassembled WGS sequence"/>
</dbReference>